<dbReference type="EMBL" id="CP002395">
    <property type="protein sequence ID" value="ADU13928.1"/>
    <property type="molecule type" value="Genomic_DNA"/>
</dbReference>
<gene>
    <name evidence="5" type="ordered locus">Astex_2273</name>
</gene>
<keyword evidence="2" id="KW-0328">Glycosyltransferase</keyword>
<dbReference type="GO" id="GO:0016757">
    <property type="term" value="F:glycosyltransferase activity"/>
    <property type="evidence" value="ECO:0007669"/>
    <property type="project" value="UniProtKB-KW"/>
</dbReference>
<protein>
    <submittedName>
        <fullName evidence="5">Glycosyl transferase family 2</fullName>
    </submittedName>
</protein>
<dbReference type="eggNOG" id="COG0438">
    <property type="taxonomic scope" value="Bacteria"/>
</dbReference>
<dbReference type="eggNOG" id="COG1216">
    <property type="taxonomic scope" value="Bacteria"/>
</dbReference>
<dbReference type="AlphaFoldDB" id="E8RMP7"/>
<dbReference type="Gene3D" id="3.40.50.2000">
    <property type="entry name" value="Glycogen Phosphorylase B"/>
    <property type="match status" value="1"/>
</dbReference>
<dbReference type="RefSeq" id="WP_013479756.1">
    <property type="nucleotide sequence ID" value="NC_014816.1"/>
</dbReference>
<feature type="domain" description="Glycosyltransferase 2-like" evidence="4">
    <location>
        <begin position="239"/>
        <end position="348"/>
    </location>
</feature>
<name>E8RMP7_ASTEC</name>
<dbReference type="Gene3D" id="3.90.550.10">
    <property type="entry name" value="Spore Coat Polysaccharide Biosynthesis Protein SpsA, Chain A"/>
    <property type="match status" value="1"/>
</dbReference>
<accession>E8RMP7</accession>
<evidence type="ECO:0000256" key="3">
    <source>
        <dbReference type="ARBA" id="ARBA00022679"/>
    </source>
</evidence>
<reference evidence="6" key="1">
    <citation type="submission" date="2010-12" db="EMBL/GenBank/DDBJ databases">
        <title>Complete sequence of chromosome 1 of Asticcacaulis excentricus CB 48.</title>
        <authorList>
            <consortium name="US DOE Joint Genome Institute"/>
            <person name="Lucas S."/>
            <person name="Copeland A."/>
            <person name="Lapidus A."/>
            <person name="Cheng J.-F."/>
            <person name="Bruce D."/>
            <person name="Goodwin L."/>
            <person name="Pitluck S."/>
            <person name="Teshima H."/>
            <person name="Davenport K."/>
            <person name="Detter J.C."/>
            <person name="Han C."/>
            <person name="Tapia R."/>
            <person name="Land M."/>
            <person name="Hauser L."/>
            <person name="Jeffries C."/>
            <person name="Kyrpides N."/>
            <person name="Ivanova N."/>
            <person name="Ovchinnikova G."/>
            <person name="Brun Y.V."/>
            <person name="Woyke T."/>
        </authorList>
    </citation>
    <scope>NUCLEOTIDE SEQUENCE [LARGE SCALE GENOMIC DNA]</scope>
    <source>
        <strain evidence="6">ATCC 15261 / DSM 4724 / KCTC 12464 / NCIMB 9791 / VKM B-1370 / CB 48</strain>
    </source>
</reference>
<dbReference type="HOGENOM" id="CLU_297127_0_0_5"/>
<evidence type="ECO:0000313" key="5">
    <source>
        <dbReference type="EMBL" id="ADU13928.1"/>
    </source>
</evidence>
<evidence type="ECO:0000256" key="1">
    <source>
        <dbReference type="ARBA" id="ARBA00006739"/>
    </source>
</evidence>
<evidence type="ECO:0000313" key="6">
    <source>
        <dbReference type="Proteomes" id="UP000001492"/>
    </source>
</evidence>
<dbReference type="InterPro" id="IPR001173">
    <property type="entry name" value="Glyco_trans_2-like"/>
</dbReference>
<evidence type="ECO:0000256" key="2">
    <source>
        <dbReference type="ARBA" id="ARBA00022676"/>
    </source>
</evidence>
<dbReference type="OrthoDB" id="9771846at2"/>
<organism evidence="5 6">
    <name type="scientific">Asticcacaulis excentricus (strain ATCC 15261 / DSM 4724 / KCTC 12464 / NCIMB 9791 / VKM B-1370 / CB 48)</name>
    <dbReference type="NCBI Taxonomy" id="573065"/>
    <lineage>
        <taxon>Bacteria</taxon>
        <taxon>Pseudomonadati</taxon>
        <taxon>Pseudomonadota</taxon>
        <taxon>Alphaproteobacteria</taxon>
        <taxon>Caulobacterales</taxon>
        <taxon>Caulobacteraceae</taxon>
        <taxon>Asticcacaulis</taxon>
    </lineage>
</organism>
<dbReference type="PANTHER" id="PTHR43179:SF12">
    <property type="entry name" value="GALACTOFURANOSYLTRANSFERASE GLFT2"/>
    <property type="match status" value="1"/>
</dbReference>
<proteinExistence type="inferred from homology"/>
<dbReference type="KEGG" id="aex:Astex_2273"/>
<sequence>MKLKLVDEGVLVYGLPKNCAVTVFLNKDRDRFYQLDDVLGGKCYVKLPEWFFDTAEHRAEIEVNSSRGRETQTLIHRSKYVCELNDIGRSLFGWIYDATRPATKIKLSVDLDGKAIYHLIAEGESVFAPEGYSNFAFGFDNPVAEWDRSAHILGLRVSGTQFYPFGEYLVNLTPESILHSDVDGFKSSRLSESIQQCLKEHNLRQARCRRLGQNLPSLPNIWQICLPNLNYPITSAVNVIIPVYRGIEETINCINSVLAANNATPVILSVINDCSPEQELTLLLREHSAQNGYQYLENPENLGFVSTVNRGMQLHQDSDVVLLNADTVVSDGWLDRMRGAAYREPRVGSVSAMSNNATICSVPYIGGREEIPYGLTLSQVNELLGRENSGVSVQLPTAHGFCMYISRACLRQVGLFDAEKFGKGYGEENEFSLRSATKGWKHVVACDVFVYHCGSVSFKESAEGFIANNLKVIASEYPDYDYNVHQFLSSDPLLLARNRLLTSQWRQKRVAVLLSLAIGGGVDENLNYTAAKLASEGVTVLIAKRTKKDFYLFEMNEWGADHGTLYNSVNGVEALLADIYAINPIFVHVHHVLDMSASVPEFLIGAGIPYFVTLHDYFYICPRVTLLNDGGQFCEIPPVTGCNRCIARGGIHSAIDSSYQKISADVDAWRKYWVNFLSGARAVIIPNESAKIYYAQLFEDLPYRTLSHLGPKAPSVKSEPAALRSDEIVVAVIGAIGPHKGSEKLVELLRWSQDRSLAVSYKLIGYSDRNELLERFDNFENIGPYKGVELGDKIRASGATVALFLSPWPETYSYTLSEAFLHGLTPVAVDLGALGNRIGGIGVGQLVNANAHPQEIIEAIEAAALVRVIPKTYDEGQYISLLHDYYDFLDPVDESRPAIRLEAAEAKPGEGGVYLDGWCGKEVSLHLSATSHTSKFHLGLYVPEGRLMNHVDIFEGEVFLSREAILPGQLNDLDIDLPIRFGYRNIYLKFDVVEKNDHPDVRMTTSLLVKASIS</sequence>
<dbReference type="STRING" id="573065.Astex_2273"/>
<keyword evidence="3 5" id="KW-0808">Transferase</keyword>
<dbReference type="Proteomes" id="UP000001492">
    <property type="component" value="Chromosome 1"/>
</dbReference>
<dbReference type="SUPFAM" id="SSF53756">
    <property type="entry name" value="UDP-Glycosyltransferase/glycogen phosphorylase"/>
    <property type="match status" value="1"/>
</dbReference>
<dbReference type="PANTHER" id="PTHR43179">
    <property type="entry name" value="RHAMNOSYLTRANSFERASE WBBL"/>
    <property type="match status" value="1"/>
</dbReference>
<comment type="similarity">
    <text evidence="1">Belongs to the glycosyltransferase 2 family.</text>
</comment>
<dbReference type="Pfam" id="PF00535">
    <property type="entry name" value="Glycos_transf_2"/>
    <property type="match status" value="1"/>
</dbReference>
<dbReference type="InterPro" id="IPR029044">
    <property type="entry name" value="Nucleotide-diphossugar_trans"/>
</dbReference>
<keyword evidence="6" id="KW-1185">Reference proteome</keyword>
<dbReference type="SUPFAM" id="SSF53448">
    <property type="entry name" value="Nucleotide-diphospho-sugar transferases"/>
    <property type="match status" value="1"/>
</dbReference>
<evidence type="ECO:0000259" key="4">
    <source>
        <dbReference type="Pfam" id="PF00535"/>
    </source>
</evidence>